<evidence type="ECO:0000313" key="9">
    <source>
        <dbReference type="EMBL" id="NIE98644.1"/>
    </source>
</evidence>
<dbReference type="PROSITE" id="PS00688">
    <property type="entry name" value="SIGMA54_INTERACT_3"/>
    <property type="match status" value="1"/>
</dbReference>
<dbReference type="InterPro" id="IPR025944">
    <property type="entry name" value="Sigma_54_int_dom_CS"/>
</dbReference>
<keyword evidence="6" id="KW-0238">DNA-binding</keyword>
<gene>
    <name evidence="9" type="ORF">F3J38_00950</name>
</gene>
<dbReference type="InterPro" id="IPR027417">
    <property type="entry name" value="P-loop_NTPase"/>
</dbReference>
<dbReference type="SUPFAM" id="SSF52540">
    <property type="entry name" value="P-loop containing nucleoside triphosphate hydrolases"/>
    <property type="match status" value="1"/>
</dbReference>
<dbReference type="Gene3D" id="3.40.50.300">
    <property type="entry name" value="P-loop containing nucleotide triphosphate hydrolases"/>
    <property type="match status" value="1"/>
</dbReference>
<dbReference type="PRINTS" id="PR01590">
    <property type="entry name" value="HTHFIS"/>
</dbReference>
<dbReference type="SMART" id="SM00382">
    <property type="entry name" value="AAA"/>
    <property type="match status" value="1"/>
</dbReference>
<dbReference type="InterPro" id="IPR058031">
    <property type="entry name" value="AAA_lid_NorR"/>
</dbReference>
<dbReference type="InterPro" id="IPR001638">
    <property type="entry name" value="Solute-binding_3/MltF_N"/>
</dbReference>
<name>A0ABX0QT19_9GAMM</name>
<dbReference type="NCBIfam" id="TIGR01728">
    <property type="entry name" value="SsuA_fam"/>
    <property type="match status" value="1"/>
</dbReference>
<dbReference type="SUPFAM" id="SSF46689">
    <property type="entry name" value="Homeodomain-like"/>
    <property type="match status" value="1"/>
</dbReference>
<dbReference type="PROSITE" id="PS50045">
    <property type="entry name" value="SIGMA54_INTERACT_4"/>
    <property type="match status" value="1"/>
</dbReference>
<evidence type="ECO:0000259" key="8">
    <source>
        <dbReference type="PROSITE" id="PS50045"/>
    </source>
</evidence>
<protein>
    <submittedName>
        <fullName evidence="9">Sigma-54-dependent Fis family transcriptional regulator</fullName>
    </submittedName>
</protein>
<evidence type="ECO:0000256" key="5">
    <source>
        <dbReference type="ARBA" id="ARBA00023015"/>
    </source>
</evidence>
<dbReference type="InterPro" id="IPR025943">
    <property type="entry name" value="Sigma_54_int_dom_ATP-bd_2"/>
</dbReference>
<evidence type="ECO:0000256" key="3">
    <source>
        <dbReference type="ARBA" id="ARBA00022741"/>
    </source>
</evidence>
<dbReference type="EMBL" id="VWXD01000001">
    <property type="protein sequence ID" value="NIE98644.1"/>
    <property type="molecule type" value="Genomic_DNA"/>
</dbReference>
<dbReference type="SUPFAM" id="SSF53850">
    <property type="entry name" value="Periplasmic binding protein-like II"/>
    <property type="match status" value="1"/>
</dbReference>
<dbReference type="SMART" id="SM00062">
    <property type="entry name" value="PBPb"/>
    <property type="match status" value="1"/>
</dbReference>
<dbReference type="PROSITE" id="PS00676">
    <property type="entry name" value="SIGMA54_INTERACT_2"/>
    <property type="match status" value="1"/>
</dbReference>
<dbReference type="InterPro" id="IPR025662">
    <property type="entry name" value="Sigma_54_int_dom_ATP-bd_1"/>
</dbReference>
<dbReference type="Pfam" id="PF02954">
    <property type="entry name" value="HTH_8"/>
    <property type="match status" value="1"/>
</dbReference>
<organism evidence="9 10">
    <name type="scientific">Candidatus Pantoea formicae</name>
    <dbReference type="NCBI Taxonomy" id="2608355"/>
    <lineage>
        <taxon>Bacteria</taxon>
        <taxon>Pseudomonadati</taxon>
        <taxon>Pseudomonadota</taxon>
        <taxon>Gammaproteobacteria</taxon>
        <taxon>Enterobacterales</taxon>
        <taxon>Erwiniaceae</taxon>
        <taxon>Pantoea</taxon>
    </lineage>
</organism>
<keyword evidence="10" id="KW-1185">Reference proteome</keyword>
<dbReference type="Gene3D" id="1.10.10.60">
    <property type="entry name" value="Homeodomain-like"/>
    <property type="match status" value="1"/>
</dbReference>
<dbReference type="InterPro" id="IPR009057">
    <property type="entry name" value="Homeodomain-like_sf"/>
</dbReference>
<evidence type="ECO:0000256" key="2">
    <source>
        <dbReference type="ARBA" id="ARBA00022729"/>
    </source>
</evidence>
<dbReference type="Gene3D" id="1.10.8.60">
    <property type="match status" value="1"/>
</dbReference>
<dbReference type="Pfam" id="PF00158">
    <property type="entry name" value="Sigma54_activat"/>
    <property type="match status" value="1"/>
</dbReference>
<keyword evidence="3" id="KW-0547">Nucleotide-binding</keyword>
<dbReference type="CDD" id="cd00009">
    <property type="entry name" value="AAA"/>
    <property type="match status" value="1"/>
</dbReference>
<dbReference type="PANTHER" id="PTHR32071">
    <property type="entry name" value="TRANSCRIPTIONAL REGULATORY PROTEIN"/>
    <property type="match status" value="1"/>
</dbReference>
<dbReference type="Pfam" id="PF09084">
    <property type="entry name" value="NMT1"/>
    <property type="match status" value="1"/>
</dbReference>
<accession>A0ABX0QT19</accession>
<comment type="caution">
    <text evidence="9">The sequence shown here is derived from an EMBL/GenBank/DDBJ whole genome shotgun (WGS) entry which is preliminary data.</text>
</comment>
<evidence type="ECO:0000256" key="4">
    <source>
        <dbReference type="ARBA" id="ARBA00022840"/>
    </source>
</evidence>
<dbReference type="InterPro" id="IPR003593">
    <property type="entry name" value="AAA+_ATPase"/>
</dbReference>
<dbReference type="InterPro" id="IPR002078">
    <property type="entry name" value="Sigma_54_int"/>
</dbReference>
<dbReference type="PROSITE" id="PS00675">
    <property type="entry name" value="SIGMA54_INTERACT_1"/>
    <property type="match status" value="1"/>
</dbReference>
<feature type="domain" description="Sigma-54 factor interaction" evidence="8">
    <location>
        <begin position="16"/>
        <end position="241"/>
    </location>
</feature>
<reference evidence="9 10" key="1">
    <citation type="journal article" date="2019" name="bioRxiv">
        <title>Bacteria contribute to plant secondary compound degradation in a generalist herbivore system.</title>
        <authorList>
            <person name="Francoeur C.B."/>
            <person name="Khadempour L."/>
            <person name="Moreira-Soto R.D."/>
            <person name="Gotting K."/>
            <person name="Book A.J."/>
            <person name="Pinto-Tomas A.A."/>
            <person name="Keefover-Ring K."/>
            <person name="Currie C.R."/>
        </authorList>
    </citation>
    <scope>NUCLEOTIDE SEQUENCE [LARGE SCALE GENOMIC DNA]</scope>
    <source>
        <strain evidence="9 10">Acro-805</strain>
    </source>
</reference>
<dbReference type="Pfam" id="PF25601">
    <property type="entry name" value="AAA_lid_14"/>
    <property type="match status" value="1"/>
</dbReference>
<dbReference type="InterPro" id="IPR010067">
    <property type="entry name" value="ABC_SsuA_sub-bd"/>
</dbReference>
<sequence length="648" mass="72166">MLTPYTNYTDSPRLVDPASLAFQSLLDKFAPTDATVLIVGETGTGKEVVARYLHHHSQRRNGPFLAVNCGALTESLAEAELFGHEKGAFTGATQAHPGWFESAQGGTLLLDEIGELSLSLQVKLLRVLQEREITRVGSRKAIKVDVRVIAATHVDLAQAIRERRFREDLFYRLNIAVVPLPPLRQRRDDIPLLANHFLSLYARRLGRPARRLSSDALEALLEYSWPGNIRELENTLHNAVLLSRDETLTPAHLRLTGYSEQGFTTATAAATDSTLDSFLRQQLSDHPHQLFDRVVTSLINNALAFTEQNQTQAAALLGISRHTLRTHMANQGVIKGRRKAMGHAPVSLASFAEQERELRIGYQKFGNLGVLKARQSLEQRFSQQGISVLWSEFPAGPQLLYALQNNEIDFGTTGEVPPIFAQASGSSVAYISWEPPAPSSVGIVVPRDSEIHTLHDLRGKRISVNKGSNVHWLLLQLLEEAGIALDEVKVIYAPPKYPLTASDYLSVDAWMMWDPLLSAAEGHEELRVLVNGEGRVRNHQFYLARRDFVSQNDDIAQQLIESLQQTGLFIDNHRHEAASLLAQELGLEVSSVERALGRRSHKTRAMAFEVIKEQQIIADRFYALGLINKPVRVRDAVWQFPSAVTLSA</sequence>
<proteinExistence type="predicted"/>
<evidence type="ECO:0000256" key="7">
    <source>
        <dbReference type="ARBA" id="ARBA00023163"/>
    </source>
</evidence>
<dbReference type="CDD" id="cd13557">
    <property type="entry name" value="PBP2_SsuA"/>
    <property type="match status" value="1"/>
</dbReference>
<dbReference type="RefSeq" id="WP_167135525.1">
    <property type="nucleotide sequence ID" value="NZ_VWXD01000001.1"/>
</dbReference>
<dbReference type="InterPro" id="IPR015168">
    <property type="entry name" value="SsuA/THI5"/>
</dbReference>
<evidence type="ECO:0000256" key="6">
    <source>
        <dbReference type="ARBA" id="ARBA00023125"/>
    </source>
</evidence>
<keyword evidence="2" id="KW-0732">Signal</keyword>
<keyword evidence="7" id="KW-0804">Transcription</keyword>
<comment type="subcellular location">
    <subcellularLocation>
        <location evidence="1">Cell envelope</location>
    </subcellularLocation>
</comment>
<evidence type="ECO:0000256" key="1">
    <source>
        <dbReference type="ARBA" id="ARBA00004196"/>
    </source>
</evidence>
<evidence type="ECO:0000313" key="10">
    <source>
        <dbReference type="Proteomes" id="UP000780690"/>
    </source>
</evidence>
<dbReference type="Proteomes" id="UP000780690">
    <property type="component" value="Unassembled WGS sequence"/>
</dbReference>
<dbReference type="Gene3D" id="3.40.190.10">
    <property type="entry name" value="Periplasmic binding protein-like II"/>
    <property type="match status" value="2"/>
</dbReference>
<keyword evidence="4" id="KW-0067">ATP-binding</keyword>
<keyword evidence="5" id="KW-0805">Transcription regulation</keyword>
<dbReference type="InterPro" id="IPR002197">
    <property type="entry name" value="HTH_Fis"/>
</dbReference>